<evidence type="ECO:0000313" key="7">
    <source>
        <dbReference type="Proteomes" id="UP001218629"/>
    </source>
</evidence>
<evidence type="ECO:0000256" key="2">
    <source>
        <dbReference type="ARBA" id="ARBA00022723"/>
    </source>
</evidence>
<dbReference type="Pfam" id="PF04879">
    <property type="entry name" value="Molybdop_Fe4S4"/>
    <property type="match status" value="1"/>
</dbReference>
<evidence type="ECO:0000256" key="1">
    <source>
        <dbReference type="ARBA" id="ARBA00022485"/>
    </source>
</evidence>
<feature type="domain" description="4Fe-4S Mo/W bis-MGD-type" evidence="5">
    <location>
        <begin position="6"/>
        <end position="65"/>
    </location>
</feature>
<keyword evidence="2" id="KW-0479">Metal-binding</keyword>
<evidence type="ECO:0000256" key="4">
    <source>
        <dbReference type="ARBA" id="ARBA00023014"/>
    </source>
</evidence>
<evidence type="ECO:0000259" key="5">
    <source>
        <dbReference type="PROSITE" id="PS51669"/>
    </source>
</evidence>
<dbReference type="InterPro" id="IPR006656">
    <property type="entry name" value="Mopterin_OxRdtase"/>
</dbReference>
<dbReference type="Pfam" id="PF00384">
    <property type="entry name" value="Molybdopterin"/>
    <property type="match status" value="1"/>
</dbReference>
<dbReference type="Proteomes" id="UP001218629">
    <property type="component" value="Chromosome"/>
</dbReference>
<dbReference type="InterPro" id="IPR006963">
    <property type="entry name" value="Mopterin_OxRdtase_4Fe-4S_dom"/>
</dbReference>
<gene>
    <name evidence="6" type="ORF">MOV08_28095</name>
</gene>
<keyword evidence="1" id="KW-0004">4Fe-4S</keyword>
<keyword evidence="7" id="KW-1185">Reference proteome</keyword>
<dbReference type="EMBL" id="CP095749">
    <property type="protein sequence ID" value="WEB42732.1"/>
    <property type="molecule type" value="Genomic_DNA"/>
</dbReference>
<dbReference type="Gene3D" id="2.20.25.90">
    <property type="entry name" value="ADC-like domains"/>
    <property type="match status" value="1"/>
</dbReference>
<dbReference type="SUPFAM" id="SSF53706">
    <property type="entry name" value="Formate dehydrogenase/DMSO reductase, domains 1-3"/>
    <property type="match status" value="1"/>
</dbReference>
<dbReference type="PANTHER" id="PTHR43105:SF10">
    <property type="entry name" value="NADH-QUINONE OXIDOREDUCTASE SUBUNIT G"/>
    <property type="match status" value="1"/>
</dbReference>
<dbReference type="Gene3D" id="2.40.40.20">
    <property type="match status" value="1"/>
</dbReference>
<dbReference type="InterPro" id="IPR006657">
    <property type="entry name" value="MoPterin_dinucl-bd_dom"/>
</dbReference>
<dbReference type="PROSITE" id="PS51669">
    <property type="entry name" value="4FE4S_MOW_BIS_MGD"/>
    <property type="match status" value="1"/>
</dbReference>
<dbReference type="SMART" id="SM00926">
    <property type="entry name" value="Molybdop_Fe4S4"/>
    <property type="match status" value="1"/>
</dbReference>
<protein>
    <submittedName>
        <fullName evidence="6">Molybdopterin oxidoreductase family protein</fullName>
    </submittedName>
</protein>
<proteinExistence type="predicted"/>
<organism evidence="6 7">
    <name type="scientific">Streptomyces yunnanensis</name>
    <dbReference type="NCBI Taxonomy" id="156453"/>
    <lineage>
        <taxon>Bacteria</taxon>
        <taxon>Bacillati</taxon>
        <taxon>Actinomycetota</taxon>
        <taxon>Actinomycetes</taxon>
        <taxon>Kitasatosporales</taxon>
        <taxon>Streptomycetaceae</taxon>
        <taxon>Streptomyces</taxon>
    </lineage>
</organism>
<dbReference type="SUPFAM" id="SSF50692">
    <property type="entry name" value="ADC-like"/>
    <property type="match status" value="1"/>
</dbReference>
<evidence type="ECO:0000256" key="3">
    <source>
        <dbReference type="ARBA" id="ARBA00023004"/>
    </source>
</evidence>
<reference evidence="6 7" key="1">
    <citation type="submission" date="2022-03" db="EMBL/GenBank/DDBJ databases">
        <title>Streptomyces yunnanensis P86,complete genome.</title>
        <authorList>
            <person name="Chen S."/>
            <person name="Zhang Q."/>
        </authorList>
    </citation>
    <scope>NUCLEOTIDE SEQUENCE [LARGE SCALE GENOMIC DNA]</scope>
    <source>
        <strain evidence="6 7">P86</strain>
    </source>
</reference>
<keyword evidence="3" id="KW-0408">Iron</keyword>
<name>A0ABY8AGV1_9ACTN</name>
<dbReference type="Gene3D" id="3.40.228.10">
    <property type="entry name" value="Dimethylsulfoxide Reductase, domain 2"/>
    <property type="match status" value="1"/>
</dbReference>
<dbReference type="Pfam" id="PF01568">
    <property type="entry name" value="Molydop_binding"/>
    <property type="match status" value="1"/>
</dbReference>
<dbReference type="InterPro" id="IPR050123">
    <property type="entry name" value="Prok_molybdopt-oxidoreductase"/>
</dbReference>
<dbReference type="CDD" id="cd00508">
    <property type="entry name" value="MopB_CT_Fdh-Nap-like"/>
    <property type="match status" value="1"/>
</dbReference>
<keyword evidence="4" id="KW-0411">Iron-sulfur</keyword>
<dbReference type="Gene3D" id="3.40.50.740">
    <property type="match status" value="1"/>
</dbReference>
<dbReference type="PANTHER" id="PTHR43105">
    <property type="entry name" value="RESPIRATORY NITRATE REDUCTASE"/>
    <property type="match status" value="1"/>
</dbReference>
<accession>A0ABY8AGV1</accession>
<dbReference type="RefSeq" id="WP_275309359.1">
    <property type="nucleotide sequence ID" value="NZ_CP095749.1"/>
</dbReference>
<sequence>MTAADTATVETHCPYCALQCGMGLRPTTGVDGPAVEVVERPDFPVNRGALCGKGRTASELLAPGARLVSPLVRDPDTGELVPAGWDTALDRVAEGLRRAGAVYGRDAVGVFGGGGLTNEKAYALGKFARVVLGTSQIDYNGRFCMSSAAAAQGRAFGLDRGLPFPLADVARTGCVLLVGSNLAETMPPALRYLTELKENGGRLIVVDPRRTRTAEQADLHLAPRPGTDLALALGLLHLVVAEGRVDEEFVAGRTRGWPAARAAAMAHWPEQVERLTGIPVPQLREAVRMFCDAPSSMVLTARGPEQQAKGTDTVGAWINLCLATGRAGRELSGYGCLTGQGNGQGGREHGQKADQLPGYRRLDDPAARRHVAAVWGVDPDALPGPGRSAYELLDALGGDVRALLLMGSNPVVSAPHAAHVEERIRALDFLAVADVVLSETAALADVVLPVAQWAEETGTTTNLEGRVLLRRRALDPPPGVRTDLAVLGGLAARLGHPVGFPTEPAEVFEELRRASAGGPADYSGITYARLAAGDGVFWPCPAERADAAGTAPAPEAAARAGAQVASAATAAAAPEAAARAVTGAQAVGGDPVGLPVHPGTPRLFLERFATPDGRARFVPVTHRPADEEADAGYPVVLTTGRVLAQYQSGAQTRRVAALNAAEPGPYVELHPRLADRLGVADGEPVAVVSRRGRAVAPARVSPAIRPDTVFMPFHWPGEGRANSLTNPALDPVSRMPEFKVCAVRIERLER</sequence>
<evidence type="ECO:0000313" key="6">
    <source>
        <dbReference type="EMBL" id="WEB42732.1"/>
    </source>
</evidence>
<dbReference type="InterPro" id="IPR009010">
    <property type="entry name" value="Asp_de-COase-like_dom_sf"/>
</dbReference>